<evidence type="ECO:0000313" key="2">
    <source>
        <dbReference type="EMBL" id="GBP04192.1"/>
    </source>
</evidence>
<feature type="compositionally biased region" description="Basic and acidic residues" evidence="1">
    <location>
        <begin position="52"/>
        <end position="66"/>
    </location>
</feature>
<proteinExistence type="predicted"/>
<dbReference type="EMBL" id="BGZK01000013">
    <property type="protein sequence ID" value="GBP04192.1"/>
    <property type="molecule type" value="Genomic_DNA"/>
</dbReference>
<protein>
    <submittedName>
        <fullName evidence="2">Uncharacterized protein</fullName>
    </submittedName>
</protein>
<organism evidence="2 3">
    <name type="scientific">Eumeta variegata</name>
    <name type="common">Bagworm moth</name>
    <name type="synonym">Eumeta japonica</name>
    <dbReference type="NCBI Taxonomy" id="151549"/>
    <lineage>
        <taxon>Eukaryota</taxon>
        <taxon>Metazoa</taxon>
        <taxon>Ecdysozoa</taxon>
        <taxon>Arthropoda</taxon>
        <taxon>Hexapoda</taxon>
        <taxon>Insecta</taxon>
        <taxon>Pterygota</taxon>
        <taxon>Neoptera</taxon>
        <taxon>Endopterygota</taxon>
        <taxon>Lepidoptera</taxon>
        <taxon>Glossata</taxon>
        <taxon>Ditrysia</taxon>
        <taxon>Tineoidea</taxon>
        <taxon>Psychidae</taxon>
        <taxon>Oiketicinae</taxon>
        <taxon>Eumeta</taxon>
    </lineage>
</organism>
<name>A0A4C1SPZ2_EUMVA</name>
<evidence type="ECO:0000313" key="3">
    <source>
        <dbReference type="Proteomes" id="UP000299102"/>
    </source>
</evidence>
<gene>
    <name evidence="2" type="ORF">EVAR_6450_1</name>
</gene>
<dbReference type="Proteomes" id="UP000299102">
    <property type="component" value="Unassembled WGS sequence"/>
</dbReference>
<keyword evidence="3" id="KW-1185">Reference proteome</keyword>
<sequence length="102" mass="11083">MPPLHKGLLFRGTLIDLASRRTRPAQMPKSLNTICALFGGTKNTSRHELFGEMSDDKIDGGPRREQTPIIAAGEGASPSRRRRRPPGDRGPGADSGFRGYPV</sequence>
<accession>A0A4C1SPZ2</accession>
<evidence type="ECO:0000256" key="1">
    <source>
        <dbReference type="SAM" id="MobiDB-lite"/>
    </source>
</evidence>
<reference evidence="2 3" key="1">
    <citation type="journal article" date="2019" name="Commun. Biol.">
        <title>The bagworm genome reveals a unique fibroin gene that provides high tensile strength.</title>
        <authorList>
            <person name="Kono N."/>
            <person name="Nakamura H."/>
            <person name="Ohtoshi R."/>
            <person name="Tomita M."/>
            <person name="Numata K."/>
            <person name="Arakawa K."/>
        </authorList>
    </citation>
    <scope>NUCLEOTIDE SEQUENCE [LARGE SCALE GENOMIC DNA]</scope>
</reference>
<comment type="caution">
    <text evidence="2">The sequence shown here is derived from an EMBL/GenBank/DDBJ whole genome shotgun (WGS) entry which is preliminary data.</text>
</comment>
<feature type="region of interest" description="Disordered" evidence="1">
    <location>
        <begin position="52"/>
        <end position="102"/>
    </location>
</feature>
<dbReference type="AlphaFoldDB" id="A0A4C1SPZ2"/>